<dbReference type="Gene3D" id="3.30.70.1320">
    <property type="entry name" value="Multidrug efflux transporter AcrB pore domain like"/>
    <property type="match status" value="2"/>
</dbReference>
<feature type="transmembrane region" description="Helical" evidence="2">
    <location>
        <begin position="1143"/>
        <end position="1162"/>
    </location>
</feature>
<keyword evidence="2" id="KW-0472">Membrane</keyword>
<keyword evidence="2" id="KW-1133">Transmembrane helix</keyword>
<dbReference type="PRINTS" id="PR00702">
    <property type="entry name" value="ACRIFLAVINRP"/>
</dbReference>
<feature type="transmembrane region" description="Helical" evidence="2">
    <location>
        <begin position="1169"/>
        <end position="1188"/>
    </location>
</feature>
<feature type="transmembrane region" description="Helical" evidence="2">
    <location>
        <begin position="1241"/>
        <end position="1260"/>
    </location>
</feature>
<feature type="transmembrane region" description="Helical" evidence="2">
    <location>
        <begin position="1272"/>
        <end position="1295"/>
    </location>
</feature>
<dbReference type="SUPFAM" id="SSF82693">
    <property type="entry name" value="Multidrug efflux transporter AcrB pore domain, PN1, PN2, PC1 and PC2 subdomains"/>
    <property type="match status" value="1"/>
</dbReference>
<feature type="coiled-coil region" evidence="1">
    <location>
        <begin position="200"/>
        <end position="366"/>
    </location>
</feature>
<feature type="transmembrane region" description="Helical" evidence="2">
    <location>
        <begin position="1194"/>
        <end position="1220"/>
    </location>
</feature>
<gene>
    <name evidence="3" type="ORF">H8696_06430</name>
</gene>
<sequence length="1311" mass="140348">MLSKFSVKKPLTIIVAVLAIILLGVVAFTKMPTDLLPSMDLPYVVVMTTYPGANPEKVELTVTKPIESTLSTVGGLDKISSISSENSSMVIFQFNYGVNMDTVIIDMNNKLDMVKSQFDDGVGSPILVKMNPDLLPIMVASVDMDGKTVLETSKLVEEDVIPTLERLNGVASVTGMGLIEERVEITLSQDKIDALNDRILGSLDESLLETQQQLEDARAELESQKEKLASEGSSQAQKLAEAEAQLSGGKDQLNNGLNQIALAKVQLEAQLKELQTQRALVESAITAKNALPELEQGITGAEMAIQQIDLEIKNAENQIPALKTQRDSLESALNALPDTPENAAQRAQLQGEIEGLDGTIATLQKAVDDGKAQKAQYETTVTSLKEKKSQIESLLASQGDPSLETLQASLSQIDQGIASCEEALAALPGQEESLNGTLSDLGDKQQQLETGKSTMNQMLTDASVQLALAEKELDEKTAEFEAARDAAYKQANLDGMITKATLSGILTGENFSMPAGYLKENGEQYTVKVGDPFGSVEEIENLELFHIDADDIGAVKLSDVADVAFADNTGEMYGKINGNDGILLTLQKQSTASTSEVSDLIRAAMADLEAEHPGMHLTALNDQGIYIDIVIDSVLNNLMLGGALAIVILFLFLRNLKPTLIVAFSIPISLMLAVVLMYFTGVTMNVISLAGLALGVGMLVDNSIVVIENIYRMRAEGVPVAKAAVKGASQVAGAIASSTLTTICVFLPIVFTEGISKELFADMGLTIAYSLLASLFIALTLVPSLSTLMMKKPDTVRHGLFDRFTAFYGRLLGHTLRHKAIALIAAALLLGASVYGALTMGTAFMPETDNSEISVSLETSKETTKADTWALSDEAAERIRQIPGVETVGAMQSGNDNAVSMYVLLDDKRDMTSNEIARKINEVTADMPCEITASGSAMDISALAGSGIEIDIRGTDLDELQRIAKEIAALVAEVPGTENVSDGLEDTATETRVIVDKNKALEYGLTVAQVYQEVAKALSSETTAATLTLDADEYPVIVADDPAGALTRDTLGEYKLTVTKDGEEMEISLNEIAKITEAEGLSSIAHEDFSRYMSVTAAVDADHNIGLVSRDIEKKLASYTVPEGYSVEIAGESETISSTLSDLIQMVLLAVVLIYLIMVAQFQSFLSPFIVLFTIPLAFTGGFLLLWICGFEVSAIAMLGLLVLAGVVVNNGIVFVDCANQLRAGGMERREALIATGRMRMRPILMTALTTILGLITLAFGMGTGSDMLQPMAVVIIGGLTYATALTLFIVPALYDIFQKRPIRHADVDDL</sequence>
<dbReference type="Gene3D" id="1.10.287.1490">
    <property type="match status" value="1"/>
</dbReference>
<organism evidence="3 4">
    <name type="scientific">Gehongia tenuis</name>
    <dbReference type="NCBI Taxonomy" id="2763655"/>
    <lineage>
        <taxon>Bacteria</taxon>
        <taxon>Bacillati</taxon>
        <taxon>Bacillota</taxon>
        <taxon>Clostridia</taxon>
        <taxon>Christensenellales</taxon>
        <taxon>Christensenellaceae</taxon>
        <taxon>Gehongia</taxon>
    </lineage>
</organism>
<keyword evidence="1" id="KW-0175">Coiled coil</keyword>
<evidence type="ECO:0000256" key="2">
    <source>
        <dbReference type="SAM" id="Phobius"/>
    </source>
</evidence>
<feature type="transmembrane region" description="Helical" evidence="2">
    <location>
        <begin position="763"/>
        <end position="782"/>
    </location>
</feature>
<dbReference type="SUPFAM" id="SSF82714">
    <property type="entry name" value="Multidrug efflux transporter AcrB TolC docking domain, DN and DC subdomains"/>
    <property type="match status" value="1"/>
</dbReference>
<dbReference type="Gene3D" id="3.30.70.1430">
    <property type="entry name" value="Multidrug efflux transporter AcrB pore domain"/>
    <property type="match status" value="2"/>
</dbReference>
<dbReference type="GO" id="GO:0005886">
    <property type="term" value="C:plasma membrane"/>
    <property type="evidence" value="ECO:0007669"/>
    <property type="project" value="TreeGrafter"/>
</dbReference>
<dbReference type="Pfam" id="PF00873">
    <property type="entry name" value="ACR_tran"/>
    <property type="match status" value="2"/>
</dbReference>
<dbReference type="InterPro" id="IPR001036">
    <property type="entry name" value="Acrflvin-R"/>
</dbReference>
<dbReference type="GO" id="GO:0042910">
    <property type="term" value="F:xenobiotic transmembrane transporter activity"/>
    <property type="evidence" value="ECO:0007669"/>
    <property type="project" value="TreeGrafter"/>
</dbReference>
<evidence type="ECO:0000256" key="1">
    <source>
        <dbReference type="SAM" id="Coils"/>
    </source>
</evidence>
<dbReference type="SUPFAM" id="SSF82866">
    <property type="entry name" value="Multidrug efflux transporter AcrB transmembrane domain"/>
    <property type="match status" value="2"/>
</dbReference>
<feature type="transmembrane region" description="Helical" evidence="2">
    <location>
        <begin position="686"/>
        <end position="711"/>
    </location>
</feature>
<comment type="caution">
    <text evidence="3">The sequence shown here is derived from an EMBL/GenBank/DDBJ whole genome shotgun (WGS) entry which is preliminary data.</text>
</comment>
<accession>A0A926HPR3</accession>
<feature type="transmembrane region" description="Helical" evidence="2">
    <location>
        <begin position="634"/>
        <end position="653"/>
    </location>
</feature>
<dbReference type="InterPro" id="IPR027463">
    <property type="entry name" value="AcrB_DN_DC_subdom"/>
</dbReference>
<proteinExistence type="predicted"/>
<dbReference type="Gene3D" id="1.20.1640.10">
    <property type="entry name" value="Multidrug efflux transporter AcrB transmembrane domain"/>
    <property type="match status" value="3"/>
</dbReference>
<dbReference type="EMBL" id="JACRSR010000002">
    <property type="protein sequence ID" value="MBC8531483.1"/>
    <property type="molecule type" value="Genomic_DNA"/>
</dbReference>
<keyword evidence="2" id="KW-0812">Transmembrane</keyword>
<evidence type="ECO:0000313" key="3">
    <source>
        <dbReference type="EMBL" id="MBC8531483.1"/>
    </source>
</evidence>
<dbReference type="PANTHER" id="PTHR32063:SF0">
    <property type="entry name" value="SWARMING MOTILITY PROTEIN SWRC"/>
    <property type="match status" value="1"/>
</dbReference>
<feature type="coiled-coil region" evidence="1">
    <location>
        <begin position="459"/>
        <end position="486"/>
    </location>
</feature>
<name>A0A926HPR3_9FIRM</name>
<reference evidence="3" key="1">
    <citation type="submission" date="2020-08" db="EMBL/GenBank/DDBJ databases">
        <title>Genome public.</title>
        <authorList>
            <person name="Liu C."/>
            <person name="Sun Q."/>
        </authorList>
    </citation>
    <scope>NUCLEOTIDE SEQUENCE</scope>
    <source>
        <strain evidence="3">NSJ-53</strain>
    </source>
</reference>
<feature type="transmembrane region" description="Helical" evidence="2">
    <location>
        <begin position="731"/>
        <end position="751"/>
    </location>
</feature>
<dbReference type="PANTHER" id="PTHR32063">
    <property type="match status" value="1"/>
</dbReference>
<dbReference type="RefSeq" id="WP_249316073.1">
    <property type="nucleotide sequence ID" value="NZ_JACRSR010000002.1"/>
</dbReference>
<dbReference type="Gene3D" id="3.30.2090.10">
    <property type="entry name" value="Multidrug efflux transporter AcrB TolC docking domain, DN and DC subdomains"/>
    <property type="match status" value="3"/>
</dbReference>
<feature type="transmembrane region" description="Helical" evidence="2">
    <location>
        <begin position="660"/>
        <end position="680"/>
    </location>
</feature>
<dbReference type="Proteomes" id="UP000623172">
    <property type="component" value="Unassembled WGS sequence"/>
</dbReference>
<keyword evidence="4" id="KW-1185">Reference proteome</keyword>
<dbReference type="Gene3D" id="3.30.70.1440">
    <property type="entry name" value="Multidrug efflux transporter AcrB pore domain"/>
    <property type="match status" value="1"/>
</dbReference>
<feature type="transmembrane region" description="Helical" evidence="2">
    <location>
        <begin position="820"/>
        <end position="845"/>
    </location>
</feature>
<protein>
    <submittedName>
        <fullName evidence="3">Efflux RND transporter permease subunit</fullName>
    </submittedName>
</protein>
<evidence type="ECO:0000313" key="4">
    <source>
        <dbReference type="Proteomes" id="UP000623172"/>
    </source>
</evidence>